<evidence type="ECO:0000256" key="1">
    <source>
        <dbReference type="ARBA" id="ARBA00022618"/>
    </source>
</evidence>
<dbReference type="InterPro" id="IPR036915">
    <property type="entry name" value="Cyclin-like_sf"/>
</dbReference>
<dbReference type="SMART" id="SM00385">
    <property type="entry name" value="CYCLIN"/>
    <property type="match status" value="1"/>
</dbReference>
<protein>
    <recommendedName>
        <fullName evidence="5">Cyclin-like domain-containing protein</fullName>
    </recommendedName>
</protein>
<dbReference type="InterPro" id="IPR039361">
    <property type="entry name" value="Cyclin"/>
</dbReference>
<dbReference type="Proteomes" id="UP001152795">
    <property type="component" value="Unassembled WGS sequence"/>
</dbReference>
<keyword evidence="1" id="KW-0132">Cell division</keyword>
<dbReference type="PANTHER" id="PTHR10177">
    <property type="entry name" value="CYCLINS"/>
    <property type="match status" value="1"/>
</dbReference>
<dbReference type="InterPro" id="IPR048258">
    <property type="entry name" value="Cyclins_cyclin-box"/>
</dbReference>
<comment type="similarity">
    <text evidence="4">Belongs to the cyclin family.</text>
</comment>
<evidence type="ECO:0000256" key="4">
    <source>
        <dbReference type="RuleBase" id="RU000383"/>
    </source>
</evidence>
<dbReference type="Gene3D" id="1.10.472.10">
    <property type="entry name" value="Cyclin-like"/>
    <property type="match status" value="2"/>
</dbReference>
<organism evidence="6 7">
    <name type="scientific">Paramuricea clavata</name>
    <name type="common">Red gorgonian</name>
    <name type="synonym">Violescent sea-whip</name>
    <dbReference type="NCBI Taxonomy" id="317549"/>
    <lineage>
        <taxon>Eukaryota</taxon>
        <taxon>Metazoa</taxon>
        <taxon>Cnidaria</taxon>
        <taxon>Anthozoa</taxon>
        <taxon>Octocorallia</taxon>
        <taxon>Malacalcyonacea</taxon>
        <taxon>Plexauridae</taxon>
        <taxon>Paramuricea</taxon>
    </lineage>
</organism>
<name>A0A7D9L542_PARCT</name>
<evidence type="ECO:0000256" key="2">
    <source>
        <dbReference type="ARBA" id="ARBA00023127"/>
    </source>
</evidence>
<dbReference type="InterPro" id="IPR006671">
    <property type="entry name" value="Cyclin_N"/>
</dbReference>
<dbReference type="AlphaFoldDB" id="A0A7D9L542"/>
<accession>A0A7D9L542</accession>
<evidence type="ECO:0000259" key="5">
    <source>
        <dbReference type="SMART" id="SM00385"/>
    </source>
</evidence>
<dbReference type="InterPro" id="IPR013763">
    <property type="entry name" value="Cyclin-like_dom"/>
</dbReference>
<dbReference type="SUPFAM" id="SSF47954">
    <property type="entry name" value="Cyclin-like"/>
    <property type="match status" value="1"/>
</dbReference>
<keyword evidence="3" id="KW-0131">Cell cycle</keyword>
<feature type="domain" description="Cyclin-like" evidence="5">
    <location>
        <begin position="40"/>
        <end position="126"/>
    </location>
</feature>
<keyword evidence="2 4" id="KW-0195">Cyclin</keyword>
<sequence>MEPLKRLLTREHNLGTRIHHAYISRTASEVEANLRDKAMSWLRVLNENFRLQPESFVLAVHIFDKFLLTTKVRVKYLRCVAITAYFISIKAVEEDENIPVVGVVLEASQCGCSKSDILKMELIILKTIDWKVYVATPMIFLQHFYQMLFTAYRSDIKNISETLLVEAEGTIQECMCKWQLTKFKSSILAYAVLVSKFQGILDETQLQIIQDVVKVCYIVHRDKFTQFSLFHLH</sequence>
<dbReference type="EMBL" id="CACRXK020013599">
    <property type="protein sequence ID" value="CAB4025432.1"/>
    <property type="molecule type" value="Genomic_DNA"/>
</dbReference>
<reference evidence="6" key="1">
    <citation type="submission" date="2020-04" db="EMBL/GenBank/DDBJ databases">
        <authorList>
            <person name="Alioto T."/>
            <person name="Alioto T."/>
            <person name="Gomez Garrido J."/>
        </authorList>
    </citation>
    <scope>NUCLEOTIDE SEQUENCE</scope>
    <source>
        <strain evidence="6">A484AB</strain>
    </source>
</reference>
<dbReference type="FunFam" id="1.10.472.10:FF:000006">
    <property type="entry name" value="Cyclin I"/>
    <property type="match status" value="1"/>
</dbReference>
<keyword evidence="7" id="KW-1185">Reference proteome</keyword>
<evidence type="ECO:0000313" key="7">
    <source>
        <dbReference type="Proteomes" id="UP001152795"/>
    </source>
</evidence>
<comment type="caution">
    <text evidence="6">The sequence shown here is derived from an EMBL/GenBank/DDBJ whole genome shotgun (WGS) entry which is preliminary data.</text>
</comment>
<dbReference type="OrthoDB" id="769138at2759"/>
<dbReference type="PROSITE" id="PS00292">
    <property type="entry name" value="CYCLINS"/>
    <property type="match status" value="1"/>
</dbReference>
<gene>
    <name evidence="6" type="ORF">PACLA_8A053174</name>
</gene>
<dbReference type="Pfam" id="PF00134">
    <property type="entry name" value="Cyclin_N"/>
    <property type="match status" value="1"/>
</dbReference>
<evidence type="ECO:0000256" key="3">
    <source>
        <dbReference type="ARBA" id="ARBA00023306"/>
    </source>
</evidence>
<dbReference type="GO" id="GO:0051301">
    <property type="term" value="P:cell division"/>
    <property type="evidence" value="ECO:0007669"/>
    <property type="project" value="UniProtKB-KW"/>
</dbReference>
<evidence type="ECO:0000313" key="6">
    <source>
        <dbReference type="EMBL" id="CAB4025432.1"/>
    </source>
</evidence>
<proteinExistence type="inferred from homology"/>